<keyword evidence="2" id="KW-1185">Reference proteome</keyword>
<keyword evidence="1" id="KW-0326">Glycosidase</keyword>
<feature type="non-terminal residue" evidence="1">
    <location>
        <position position="157"/>
    </location>
</feature>
<accession>A0ACC1L6V0</accession>
<protein>
    <submittedName>
        <fullName evidence="1">Glucosamine-6-phosphate isomerase (Glucosamine-6-phosphate deaminase) (GNPDA) (GlcN6P deaminase)</fullName>
        <ecNumber evidence="1">3.2.1.52</ecNumber>
    </submittedName>
</protein>
<keyword evidence="1" id="KW-0378">Hydrolase</keyword>
<dbReference type="EC" id="3.2.1.52" evidence="1"/>
<evidence type="ECO:0000313" key="1">
    <source>
        <dbReference type="EMBL" id="KAJ2801905.1"/>
    </source>
</evidence>
<proteinExistence type="predicted"/>
<comment type="caution">
    <text evidence="1">The sequence shown here is derived from an EMBL/GenBank/DDBJ whole genome shotgun (WGS) entry which is preliminary data.</text>
</comment>
<organism evidence="1 2">
    <name type="scientific">Coemansia helicoidea</name>
    <dbReference type="NCBI Taxonomy" id="1286919"/>
    <lineage>
        <taxon>Eukaryota</taxon>
        <taxon>Fungi</taxon>
        <taxon>Fungi incertae sedis</taxon>
        <taxon>Zoopagomycota</taxon>
        <taxon>Kickxellomycotina</taxon>
        <taxon>Kickxellomycetes</taxon>
        <taxon>Kickxellales</taxon>
        <taxon>Kickxellaceae</taxon>
        <taxon>Coemansia</taxon>
    </lineage>
</organism>
<sequence length="157" mass="16972">MWTRRALATLAAALAAAGRAAAGVWPMPATYDIGSVAVEIKRSDFMIKSNVTSSSVVNAAIERYQYLVEHEFFESPYNFNEDAVKTSGFLFALEVNVQSAQDVFDLETDESYTLDVPVEGKAVINAATPFGAVRGLETFSQLVSANSGRKVVRDAPV</sequence>
<reference evidence="1" key="1">
    <citation type="submission" date="2022-07" db="EMBL/GenBank/DDBJ databases">
        <title>Phylogenomic reconstructions and comparative analyses of Kickxellomycotina fungi.</title>
        <authorList>
            <person name="Reynolds N.K."/>
            <person name="Stajich J.E."/>
            <person name="Barry K."/>
            <person name="Grigoriev I.V."/>
            <person name="Crous P."/>
            <person name="Smith M.E."/>
        </authorList>
    </citation>
    <scope>NUCLEOTIDE SEQUENCE</scope>
    <source>
        <strain evidence="1">BCRC 34780</strain>
    </source>
</reference>
<dbReference type="Proteomes" id="UP001140087">
    <property type="component" value="Unassembled WGS sequence"/>
</dbReference>
<dbReference type="EMBL" id="JANBUN010000696">
    <property type="protein sequence ID" value="KAJ2801905.1"/>
    <property type="molecule type" value="Genomic_DNA"/>
</dbReference>
<evidence type="ECO:0000313" key="2">
    <source>
        <dbReference type="Proteomes" id="UP001140087"/>
    </source>
</evidence>
<gene>
    <name evidence="1" type="primary">NAG1_3</name>
    <name evidence="1" type="ORF">H4R21_002621</name>
</gene>
<keyword evidence="1" id="KW-0413">Isomerase</keyword>
<name>A0ACC1L6V0_9FUNG</name>